<name>A0AAV5JYC6_9ROSI</name>
<dbReference type="Proteomes" id="UP001054252">
    <property type="component" value="Unassembled WGS sequence"/>
</dbReference>
<dbReference type="PANTHER" id="PTHR33116">
    <property type="entry name" value="REVERSE TRANSCRIPTASE ZINC-BINDING DOMAIN-CONTAINING PROTEIN-RELATED-RELATED"/>
    <property type="match status" value="1"/>
</dbReference>
<evidence type="ECO:0000256" key="1">
    <source>
        <dbReference type="SAM" id="MobiDB-lite"/>
    </source>
</evidence>
<dbReference type="InterPro" id="IPR036691">
    <property type="entry name" value="Endo/exonu/phosph_ase_sf"/>
</dbReference>
<dbReference type="CDD" id="cd00590">
    <property type="entry name" value="RRM_SF"/>
    <property type="match status" value="1"/>
</dbReference>
<proteinExistence type="predicted"/>
<dbReference type="PANTHER" id="PTHR33116:SF75">
    <property type="entry name" value="RIBONUCLEASE H PROTEIN"/>
    <property type="match status" value="1"/>
</dbReference>
<dbReference type="Gene3D" id="3.30.70.330">
    <property type="match status" value="1"/>
</dbReference>
<dbReference type="InterPro" id="IPR012677">
    <property type="entry name" value="Nucleotide-bd_a/b_plait_sf"/>
</dbReference>
<protein>
    <recommendedName>
        <fullName evidence="2">Reverse transcriptase zinc-binding domain-containing protein</fullName>
    </recommendedName>
</protein>
<evidence type="ECO:0000313" key="4">
    <source>
        <dbReference type="Proteomes" id="UP001054252"/>
    </source>
</evidence>
<dbReference type="Pfam" id="PF13966">
    <property type="entry name" value="zf-RVT"/>
    <property type="match status" value="1"/>
</dbReference>
<comment type="caution">
    <text evidence="3">The sequence shown here is derived from an EMBL/GenBank/DDBJ whole genome shotgun (WGS) entry which is preliminary data.</text>
</comment>
<sequence>MRQPRQIVASRGSKGIDGGFRVSVISYWGRCGKVVDVFVPKKRDKWGKRFGFVRMMGVQNEYQMVRKLNEIWFGMYRLRVKMVDSPRKKTSGPGKDLASGTVQGGIAEEKKTIVSNEDGVEMKMGKIDETKEVGYGEKEKSLDRRERHIGEQFQEIIIDFSPTDQEIQWLEGSMVAVMKSLMSLTSIQERMDVDGGLITLTPLGGRAVLLIERVNGYLCDYMEQNKELIETWFDDVSPWAEATAHRSRLVWVRISGIPLKAWSERCFTMIGRTVGEVVRVHEDTKAKAVLCEGRVLILIPETQKISKALKLKVDGQLYEVQIVEEEWRSDLDWWLSERDRRSPAAASSEYPSQSSDCGDHDFMNTEICGEDEVETDMELVQEEALLNSKGDPVEGDSRDKSGFQTEIGLENSNGLGIDNGPNGVGEYYDSNEAHDPNLEASLGEVGQKVAEFSGKKYKQIAECYPAEIIEICKEKTEWVTGRSRQRRLKREKTQQRASGSRQRERQEVSSESILEGCIINRNRAIQRELNLQEVRKMICNGRKLGMQFEGTEEEMELRLLELEERDETKLESVEVGLCKMLWYDDDFGWSMKSSVGASGGLLCVWNKSKFVKLGEFMGGRFLGLQGVWGVKKETCVFVNVYGPNDRKKKGELWDELRQRIMDEGGRWMLAGDFNTVRCIEERRGRTGESADMKDFDGFIETTGLVDVKLANRQFTWYKPDGKAMSKLDRILMTVEMCSMGGEWVQQGLKRTVSDHCAIVLKTRETEWGPKPFCVLDVWQHHPDFRKVVEEKWNENVVNGFAGYKLARLDLKNEEGALDEEELEERQQGFHELWEIMRKREVIWKQKSRSNWAKLGDANTRFFHKVANVRKAHNSITGLSCDGKWVEEPEIVKKEVVMYFQRLFAEESWCRPKPVGVGFNRISKEKRIWLERPFSMEEIEEGLKSCEGSKAPGPDGYNFSFLKFAWNCMKEDFLRFFEEFHQNGRLRDVMSEIINDTQSAFIEGRHLVDSVLVLNEVVEEVKRRKQQAFIFKADFEKAPTAEFMMGKGLRQGDPLSPFLFLMVAEALNGLVRRAEMEGLFQDSENIFMVKTILRWFELMSGLRINFSKSSLGMPVGGKNGSSKMWDPVIHKFRVRLAAWKSAALSVGGRITLLNSVIFALPIFYMSLFLMPNWVVAKLISLQRSFLWGGVELKRKIPWVKWDYVCTSKRKGGLGVADLRRKNWALLGKWWYRLGDGVVGLWKQVVWEKYYGGREEVDITTVDTVQVSRIWRDVISIGLHSSSLKKTLVNGFKWEVGDGSWVRFWREVWIGEKPLRELCTRLFELAVKKDGLVNEMGVWEEGGWRWNIAWRRGQLGREQDEELGFWETINRAQIKAGTDDCWHWVHGIDGKYVVKNAYELLASTDFILSDHFCKLIWCKLVPDKVSFFGWRLCLDRLPTKWNLQKRGVVLEGGLGCGLCNEGIEDGNHVFCTCPEVWLIWVRVLAWWGMASVLPNVVGGVAEFFLFGLGRVIGKELASCIFLVTSWYVWYWRNCRVFKGNMVRRDDLVEMIQAKTFFWIKNYLQGCVFSLVDWKINPVEAAAAIRKNNTMLMEYRRNTNSRKD</sequence>
<dbReference type="SUPFAM" id="SSF54928">
    <property type="entry name" value="RNA-binding domain, RBD"/>
    <property type="match status" value="1"/>
</dbReference>
<dbReference type="EMBL" id="BPVZ01000048">
    <property type="protein sequence ID" value="GKV17386.1"/>
    <property type="molecule type" value="Genomic_DNA"/>
</dbReference>
<dbReference type="Gene3D" id="3.60.10.10">
    <property type="entry name" value="Endonuclease/exonuclease/phosphatase"/>
    <property type="match status" value="1"/>
</dbReference>
<dbReference type="InterPro" id="IPR026960">
    <property type="entry name" value="RVT-Znf"/>
</dbReference>
<organism evidence="3 4">
    <name type="scientific">Rubroshorea leprosula</name>
    <dbReference type="NCBI Taxonomy" id="152421"/>
    <lineage>
        <taxon>Eukaryota</taxon>
        <taxon>Viridiplantae</taxon>
        <taxon>Streptophyta</taxon>
        <taxon>Embryophyta</taxon>
        <taxon>Tracheophyta</taxon>
        <taxon>Spermatophyta</taxon>
        <taxon>Magnoliopsida</taxon>
        <taxon>eudicotyledons</taxon>
        <taxon>Gunneridae</taxon>
        <taxon>Pentapetalae</taxon>
        <taxon>rosids</taxon>
        <taxon>malvids</taxon>
        <taxon>Malvales</taxon>
        <taxon>Dipterocarpaceae</taxon>
        <taxon>Rubroshorea</taxon>
    </lineage>
</organism>
<reference evidence="3 4" key="1">
    <citation type="journal article" date="2021" name="Commun. Biol.">
        <title>The genome of Shorea leprosula (Dipterocarpaceae) highlights the ecological relevance of drought in aseasonal tropical rainforests.</title>
        <authorList>
            <person name="Ng K.K.S."/>
            <person name="Kobayashi M.J."/>
            <person name="Fawcett J.A."/>
            <person name="Hatakeyama M."/>
            <person name="Paape T."/>
            <person name="Ng C.H."/>
            <person name="Ang C.C."/>
            <person name="Tnah L.H."/>
            <person name="Lee C.T."/>
            <person name="Nishiyama T."/>
            <person name="Sese J."/>
            <person name="O'Brien M.J."/>
            <person name="Copetti D."/>
            <person name="Mohd Noor M.I."/>
            <person name="Ong R.C."/>
            <person name="Putra M."/>
            <person name="Sireger I.Z."/>
            <person name="Indrioko S."/>
            <person name="Kosugi Y."/>
            <person name="Izuno A."/>
            <person name="Isagi Y."/>
            <person name="Lee S.L."/>
            <person name="Shimizu K.K."/>
        </authorList>
    </citation>
    <scope>NUCLEOTIDE SEQUENCE [LARGE SCALE GENOMIC DNA]</scope>
    <source>
        <strain evidence="3">214</strain>
    </source>
</reference>
<feature type="region of interest" description="Disordered" evidence="1">
    <location>
        <begin position="483"/>
        <end position="507"/>
    </location>
</feature>
<evidence type="ECO:0000313" key="3">
    <source>
        <dbReference type="EMBL" id="GKV17386.1"/>
    </source>
</evidence>
<dbReference type="InterPro" id="IPR035979">
    <property type="entry name" value="RBD_domain_sf"/>
</dbReference>
<feature type="domain" description="Reverse transcriptase zinc-binding" evidence="2">
    <location>
        <begin position="1390"/>
        <end position="1478"/>
    </location>
</feature>
<gene>
    <name evidence="3" type="ORF">SLEP1_g27901</name>
</gene>
<keyword evidence="4" id="KW-1185">Reference proteome</keyword>
<dbReference type="SUPFAM" id="SSF56219">
    <property type="entry name" value="DNase I-like"/>
    <property type="match status" value="1"/>
</dbReference>
<evidence type="ECO:0000259" key="2">
    <source>
        <dbReference type="Pfam" id="PF13966"/>
    </source>
</evidence>
<accession>A0AAV5JYC6</accession>
<dbReference type="GO" id="GO:0003676">
    <property type="term" value="F:nucleic acid binding"/>
    <property type="evidence" value="ECO:0007669"/>
    <property type="project" value="InterPro"/>
</dbReference>